<evidence type="ECO:0000256" key="3">
    <source>
        <dbReference type="SAM" id="MobiDB-lite"/>
    </source>
</evidence>
<dbReference type="HAMAP" id="MF_00649">
    <property type="entry name" value="DNA_gyrase_inhibitor_YacG"/>
    <property type="match status" value="1"/>
</dbReference>
<sequence length="67" mass="7520">MLIVKCPTCKKPVSWAKKNSYKPFCSKRCQLIDLGAWASEEHKIPGSADFDDATSEQLSDNISPFKE</sequence>
<reference evidence="4" key="1">
    <citation type="journal article" date="2017" name="Appl. Environ. Microbiol.">
        <title>Molecular characterization of an Endozoicomonas-like organism causing infection in king scallop Pecten maximus L.</title>
        <authorList>
            <person name="Cano I."/>
            <person name="van Aerle R."/>
            <person name="Ross S."/>
            <person name="Verner-Jeffreys D.W."/>
            <person name="Paley R.K."/>
            <person name="Rimmer G."/>
            <person name="Ryder D."/>
            <person name="Hooper P."/>
            <person name="Stone D."/>
            <person name="Feist S.W."/>
        </authorList>
    </citation>
    <scope>NUCLEOTIDE SEQUENCE</scope>
</reference>
<protein>
    <submittedName>
        <fullName evidence="4">DNA gyrase inhibitor YacG</fullName>
    </submittedName>
</protein>
<dbReference type="GO" id="GO:0008270">
    <property type="term" value="F:zinc ion binding"/>
    <property type="evidence" value="ECO:0007669"/>
    <property type="project" value="InterPro"/>
</dbReference>
<dbReference type="EMBL" id="NSIT01000020">
    <property type="protein sequence ID" value="PJE80372.1"/>
    <property type="molecule type" value="Genomic_DNA"/>
</dbReference>
<dbReference type="PANTHER" id="PTHR36150:SF1">
    <property type="entry name" value="DNA GYRASE INHIBITOR YACG"/>
    <property type="match status" value="1"/>
</dbReference>
<feature type="compositionally biased region" description="Polar residues" evidence="3">
    <location>
        <begin position="55"/>
        <end position="67"/>
    </location>
</feature>
<organism evidence="4">
    <name type="scientific">invertebrate metagenome</name>
    <dbReference type="NCBI Taxonomy" id="1711999"/>
    <lineage>
        <taxon>unclassified sequences</taxon>
        <taxon>metagenomes</taxon>
        <taxon>organismal metagenomes</taxon>
    </lineage>
</organism>
<dbReference type="InterPro" id="IPR005584">
    <property type="entry name" value="DNA_gyrase_inhibitor_YacG"/>
</dbReference>
<dbReference type="PANTHER" id="PTHR36150">
    <property type="entry name" value="DNA GYRASE INHIBITOR YACG"/>
    <property type="match status" value="1"/>
</dbReference>
<accession>A0A2H9TAV8</accession>
<dbReference type="GO" id="GO:0006355">
    <property type="term" value="P:regulation of DNA-templated transcription"/>
    <property type="evidence" value="ECO:0007669"/>
    <property type="project" value="InterPro"/>
</dbReference>
<evidence type="ECO:0000256" key="2">
    <source>
        <dbReference type="ARBA" id="ARBA00022833"/>
    </source>
</evidence>
<dbReference type="AlphaFoldDB" id="A0A2H9TAV8"/>
<dbReference type="SUPFAM" id="SSF57716">
    <property type="entry name" value="Glucocorticoid receptor-like (DNA-binding domain)"/>
    <property type="match status" value="1"/>
</dbReference>
<dbReference type="InterPro" id="IPR013088">
    <property type="entry name" value="Znf_NHR/GATA"/>
</dbReference>
<keyword evidence="1" id="KW-0479">Metal-binding</keyword>
<dbReference type="Gene3D" id="3.30.50.10">
    <property type="entry name" value="Erythroid Transcription Factor GATA-1, subunit A"/>
    <property type="match status" value="1"/>
</dbReference>
<feature type="region of interest" description="Disordered" evidence="3">
    <location>
        <begin position="46"/>
        <end position="67"/>
    </location>
</feature>
<gene>
    <name evidence="4" type="primary">yacG</name>
    <name evidence="4" type="ORF">CI610_00655</name>
</gene>
<name>A0A2H9TAV8_9ZZZZ</name>
<comment type="caution">
    <text evidence="4">The sequence shown here is derived from an EMBL/GenBank/DDBJ whole genome shotgun (WGS) entry which is preliminary data.</text>
</comment>
<proteinExistence type="inferred from homology"/>
<dbReference type="Pfam" id="PF03884">
    <property type="entry name" value="YacG"/>
    <property type="match status" value="1"/>
</dbReference>
<evidence type="ECO:0000313" key="4">
    <source>
        <dbReference type="EMBL" id="PJE80372.1"/>
    </source>
</evidence>
<dbReference type="NCBIfam" id="NF001638">
    <property type="entry name" value="PRK00418.1"/>
    <property type="match status" value="1"/>
</dbReference>
<evidence type="ECO:0000256" key="1">
    <source>
        <dbReference type="ARBA" id="ARBA00022723"/>
    </source>
</evidence>
<keyword evidence="2" id="KW-0862">Zinc</keyword>